<name>A0A9Q3CPP9_9BASI</name>
<dbReference type="Proteomes" id="UP000765509">
    <property type="component" value="Unassembled WGS sequence"/>
</dbReference>
<protein>
    <submittedName>
        <fullName evidence="1">Uncharacterized protein</fullName>
    </submittedName>
</protein>
<proteinExistence type="predicted"/>
<sequence length="165" mass="18441">MYASWSQKGNGSHAGIWRHLHSQYPGPLSANPYTCPGCLFFFTQKSLRLSSIPMLHTQILMPVQDTGHSQANPHACPGSQQFKRLLTWGQAPNISKNSLHLYKLPTIQTTPHAFTGSRPFQQLLPLVQASNTLHANPYTCTGSQQFKQFLMPVQAPDSLNNYLHD</sequence>
<organism evidence="1 2">
    <name type="scientific">Austropuccinia psidii MF-1</name>
    <dbReference type="NCBI Taxonomy" id="1389203"/>
    <lineage>
        <taxon>Eukaryota</taxon>
        <taxon>Fungi</taxon>
        <taxon>Dikarya</taxon>
        <taxon>Basidiomycota</taxon>
        <taxon>Pucciniomycotina</taxon>
        <taxon>Pucciniomycetes</taxon>
        <taxon>Pucciniales</taxon>
        <taxon>Sphaerophragmiaceae</taxon>
        <taxon>Austropuccinia</taxon>
    </lineage>
</organism>
<comment type="caution">
    <text evidence="1">The sequence shown here is derived from an EMBL/GenBank/DDBJ whole genome shotgun (WGS) entry which is preliminary data.</text>
</comment>
<reference evidence="1" key="1">
    <citation type="submission" date="2021-03" db="EMBL/GenBank/DDBJ databases">
        <title>Draft genome sequence of rust myrtle Austropuccinia psidii MF-1, a brazilian biotype.</title>
        <authorList>
            <person name="Quecine M.C."/>
            <person name="Pachon D.M.R."/>
            <person name="Bonatelli M.L."/>
            <person name="Correr F.H."/>
            <person name="Franceschini L.M."/>
            <person name="Leite T.F."/>
            <person name="Margarido G.R.A."/>
            <person name="Almeida C.A."/>
            <person name="Ferrarezi J.A."/>
            <person name="Labate C.A."/>
        </authorList>
    </citation>
    <scope>NUCLEOTIDE SEQUENCE</scope>
    <source>
        <strain evidence="1">MF-1</strain>
    </source>
</reference>
<keyword evidence="2" id="KW-1185">Reference proteome</keyword>
<dbReference type="AlphaFoldDB" id="A0A9Q3CPP9"/>
<evidence type="ECO:0000313" key="2">
    <source>
        <dbReference type="Proteomes" id="UP000765509"/>
    </source>
</evidence>
<evidence type="ECO:0000313" key="1">
    <source>
        <dbReference type="EMBL" id="MBW0488149.1"/>
    </source>
</evidence>
<dbReference type="EMBL" id="AVOT02009463">
    <property type="protein sequence ID" value="MBW0488149.1"/>
    <property type="molecule type" value="Genomic_DNA"/>
</dbReference>
<accession>A0A9Q3CPP9</accession>
<gene>
    <name evidence="1" type="ORF">O181_027864</name>
</gene>